<dbReference type="PANTHER" id="PTHR46521:SF4">
    <property type="entry name" value="SUCROSE-PHOSPHATASE 2-RELATED"/>
    <property type="match status" value="1"/>
</dbReference>
<dbReference type="Pfam" id="PF05116">
    <property type="entry name" value="S6PP"/>
    <property type="match status" value="1"/>
</dbReference>
<reference evidence="8 9" key="1">
    <citation type="submission" date="2007-03" db="EMBL/GenBank/DDBJ databases">
        <authorList>
            <person name="Stal L."/>
            <person name="Ferriera S."/>
            <person name="Johnson J."/>
            <person name="Kravitz S."/>
            <person name="Beeson K."/>
            <person name="Sutton G."/>
            <person name="Rogers Y.-H."/>
            <person name="Friedman R."/>
            <person name="Frazier M."/>
            <person name="Venter J.C."/>
        </authorList>
    </citation>
    <scope>NUCLEOTIDE SEQUENCE [LARGE SCALE GENOMIC DNA]</scope>
    <source>
        <strain evidence="8 9">CCY0110</strain>
    </source>
</reference>
<dbReference type="InterPro" id="IPR006379">
    <property type="entry name" value="HAD-SF_hydro_IIB"/>
</dbReference>
<evidence type="ECO:0000313" key="9">
    <source>
        <dbReference type="Proteomes" id="UP000003781"/>
    </source>
</evidence>
<dbReference type="EC" id="3.1.3.24" evidence="4"/>
<evidence type="ECO:0000256" key="3">
    <source>
        <dbReference type="ARBA" id="ARBA00007211"/>
    </source>
</evidence>
<dbReference type="InterPro" id="IPR051518">
    <property type="entry name" value="Sucrose_Phosphatase"/>
</dbReference>
<evidence type="ECO:0000256" key="6">
    <source>
        <dbReference type="ARBA" id="ARBA00048036"/>
    </source>
</evidence>
<dbReference type="SUPFAM" id="SSF56784">
    <property type="entry name" value="HAD-like"/>
    <property type="match status" value="1"/>
</dbReference>
<dbReference type="SFLD" id="SFLDG01141">
    <property type="entry name" value="C2.B.1:_Sucrose_Phosphatase_Li"/>
    <property type="match status" value="1"/>
</dbReference>
<comment type="similarity">
    <text evidence="3">Belongs to the sucrose phosphatase family.</text>
</comment>
<dbReference type="SFLD" id="SFLDS00003">
    <property type="entry name" value="Haloacid_Dehalogenase"/>
    <property type="match status" value="1"/>
</dbReference>
<comment type="caution">
    <text evidence="8">The sequence shown here is derived from an EMBL/GenBank/DDBJ whole genome shotgun (WGS) entry which is preliminary data.</text>
</comment>
<dbReference type="GO" id="GO:0050307">
    <property type="term" value="F:sucrose-phosphate phosphatase activity"/>
    <property type="evidence" value="ECO:0007669"/>
    <property type="project" value="UniProtKB-EC"/>
</dbReference>
<keyword evidence="5" id="KW-0378">Hydrolase</keyword>
<dbReference type="InterPro" id="IPR036412">
    <property type="entry name" value="HAD-like_sf"/>
</dbReference>
<comment type="cofactor">
    <cofactor evidence="1">
        <name>Mg(2+)</name>
        <dbReference type="ChEBI" id="CHEBI:18420"/>
    </cofactor>
</comment>
<evidence type="ECO:0000256" key="1">
    <source>
        <dbReference type="ARBA" id="ARBA00001946"/>
    </source>
</evidence>
<dbReference type="InterPro" id="IPR023214">
    <property type="entry name" value="HAD_sf"/>
</dbReference>
<dbReference type="eggNOG" id="COG0561">
    <property type="taxonomic scope" value="Bacteria"/>
</dbReference>
<keyword evidence="9" id="KW-1185">Reference proteome</keyword>
<evidence type="ECO:0000313" key="8">
    <source>
        <dbReference type="EMBL" id="EAZ92608.1"/>
    </source>
</evidence>
<dbReference type="PANTHER" id="PTHR46521">
    <property type="entry name" value="SUCROSE-PHOSPHATASE 2-RELATED"/>
    <property type="match status" value="1"/>
</dbReference>
<dbReference type="OrthoDB" id="7847955at2"/>
<dbReference type="SFLD" id="SFLDG01140">
    <property type="entry name" value="C2.B:_Phosphomannomutase_and_P"/>
    <property type="match status" value="1"/>
</dbReference>
<accession>A3ILF7</accession>
<feature type="domain" description="Sucrose phosphatase-like" evidence="7">
    <location>
        <begin position="3"/>
        <end position="246"/>
    </location>
</feature>
<protein>
    <recommendedName>
        <fullName evidence="4">sucrose-phosphate phosphatase</fullName>
        <ecNumber evidence="4">3.1.3.24</ecNumber>
    </recommendedName>
</protein>
<dbReference type="GO" id="GO:0000287">
    <property type="term" value="F:magnesium ion binding"/>
    <property type="evidence" value="ECO:0007669"/>
    <property type="project" value="InterPro"/>
</dbReference>
<evidence type="ECO:0000256" key="2">
    <source>
        <dbReference type="ARBA" id="ARBA00005070"/>
    </source>
</evidence>
<evidence type="ECO:0000259" key="7">
    <source>
        <dbReference type="Pfam" id="PF05116"/>
    </source>
</evidence>
<dbReference type="InterPro" id="IPR012847">
    <property type="entry name" value="Sucrose_phosphatase_pln/cyn"/>
</dbReference>
<dbReference type="NCBIfam" id="TIGR01482">
    <property type="entry name" value="SPP-subfamily"/>
    <property type="match status" value="1"/>
</dbReference>
<proteinExistence type="inferred from homology"/>
<dbReference type="GO" id="GO:0005986">
    <property type="term" value="P:sucrose biosynthetic process"/>
    <property type="evidence" value="ECO:0007669"/>
    <property type="project" value="UniProtKB-UniPathway"/>
</dbReference>
<organism evidence="8 9">
    <name type="scientific">Crocosphaera chwakensis CCY0110</name>
    <dbReference type="NCBI Taxonomy" id="391612"/>
    <lineage>
        <taxon>Bacteria</taxon>
        <taxon>Bacillati</taxon>
        <taxon>Cyanobacteriota</taxon>
        <taxon>Cyanophyceae</taxon>
        <taxon>Oscillatoriophycideae</taxon>
        <taxon>Chroococcales</taxon>
        <taxon>Aphanothecaceae</taxon>
        <taxon>Crocosphaera</taxon>
        <taxon>Crocosphaera chwakensis</taxon>
    </lineage>
</organism>
<dbReference type="AlphaFoldDB" id="A3ILF7"/>
<dbReference type="EMBL" id="AAXW01000005">
    <property type="protein sequence ID" value="EAZ92608.1"/>
    <property type="molecule type" value="Genomic_DNA"/>
</dbReference>
<name>A3ILF7_9CHRO</name>
<dbReference type="Gene3D" id="3.40.50.1000">
    <property type="entry name" value="HAD superfamily/HAD-like"/>
    <property type="match status" value="1"/>
</dbReference>
<dbReference type="Proteomes" id="UP000003781">
    <property type="component" value="Unassembled WGS sequence"/>
</dbReference>
<dbReference type="CDD" id="cd02605">
    <property type="entry name" value="HAD_SPP"/>
    <property type="match status" value="1"/>
</dbReference>
<comment type="pathway">
    <text evidence="2">Glycan biosynthesis; sucrose biosynthesis; sucrose from D-fructose 6-phosphate and UDP-alpha-D-glucose: step 2/2.</text>
</comment>
<dbReference type="UniPathway" id="UPA00371">
    <property type="reaction ID" value="UER00546"/>
</dbReference>
<dbReference type="Gene3D" id="3.90.1070.10">
    <property type="match status" value="1"/>
</dbReference>
<evidence type="ECO:0000256" key="4">
    <source>
        <dbReference type="ARBA" id="ARBA00013112"/>
    </source>
</evidence>
<dbReference type="NCBIfam" id="TIGR01485">
    <property type="entry name" value="SPP_plant-cyano"/>
    <property type="match status" value="1"/>
</dbReference>
<gene>
    <name evidence="8" type="ORF">CY0110_23616</name>
</gene>
<dbReference type="NCBIfam" id="TIGR01484">
    <property type="entry name" value="HAD-SF-IIB"/>
    <property type="match status" value="1"/>
</dbReference>
<evidence type="ECO:0000256" key="5">
    <source>
        <dbReference type="ARBA" id="ARBA00022801"/>
    </source>
</evidence>
<comment type="catalytic activity">
    <reaction evidence="6">
        <text>sucrose 6(F)-phosphate + H2O = sucrose + phosphate</text>
        <dbReference type="Rhea" id="RHEA:19289"/>
        <dbReference type="ChEBI" id="CHEBI:15377"/>
        <dbReference type="ChEBI" id="CHEBI:17992"/>
        <dbReference type="ChEBI" id="CHEBI:43474"/>
        <dbReference type="ChEBI" id="CHEBI:57723"/>
        <dbReference type="EC" id="3.1.3.24"/>
    </reaction>
</comment>
<sequence>MTDFLLVTDLDHTLIGDDTALIILNEVLEKKRQQENIKLVYSTGRSLELYRQLNQEKSLLSPDALITSVGTEIYFHPIKDNFDLQWANQVSEKWDREAVFSIASHFADLVLQPSSEQTPFKVSYCLSDTIAQEVLPRLKADLAREKLETQVIYSASYALDILPKNGGKGAALQYLRNKWTIAANKTVVCGDSGNDITLFQGEERGIIVGNAKSELLQWYYQHQTPFRYLAKQYCAKGILEGLNHFKFITT</sequence>
<dbReference type="RefSeq" id="WP_008274176.1">
    <property type="nucleotide sequence ID" value="NZ_AAXW01000005.1"/>
</dbReference>
<dbReference type="InterPro" id="IPR006380">
    <property type="entry name" value="SPP-like_dom"/>
</dbReference>